<organism evidence="2 3">
    <name type="scientific">Desmonostoc muscorum LEGE 12446</name>
    <dbReference type="NCBI Taxonomy" id="1828758"/>
    <lineage>
        <taxon>Bacteria</taxon>
        <taxon>Bacillati</taxon>
        <taxon>Cyanobacteriota</taxon>
        <taxon>Cyanophyceae</taxon>
        <taxon>Nostocales</taxon>
        <taxon>Nostocaceae</taxon>
        <taxon>Desmonostoc</taxon>
    </lineage>
</organism>
<dbReference type="PROSITE" id="PS51257">
    <property type="entry name" value="PROKAR_LIPOPROTEIN"/>
    <property type="match status" value="1"/>
</dbReference>
<dbReference type="Pfam" id="PF10517">
    <property type="entry name" value="DM13"/>
    <property type="match status" value="1"/>
</dbReference>
<reference evidence="2" key="1">
    <citation type="submission" date="2020-10" db="EMBL/GenBank/DDBJ databases">
        <authorList>
            <person name="Castelo-Branco R."/>
            <person name="Eusebio N."/>
            <person name="Adriana R."/>
            <person name="Vieira A."/>
            <person name="Brugerolle De Fraissinette N."/>
            <person name="Rezende De Castro R."/>
            <person name="Schneider M.P."/>
            <person name="Vasconcelos V."/>
            <person name="Leao P.N."/>
        </authorList>
    </citation>
    <scope>NUCLEOTIDE SEQUENCE</scope>
    <source>
        <strain evidence="2">LEGE 12446</strain>
    </source>
</reference>
<evidence type="ECO:0000259" key="1">
    <source>
        <dbReference type="PROSITE" id="PS51549"/>
    </source>
</evidence>
<dbReference type="InterPro" id="IPR019545">
    <property type="entry name" value="DM13_domain"/>
</dbReference>
<comment type="caution">
    <text evidence="2">The sequence shown here is derived from an EMBL/GenBank/DDBJ whole genome shotgun (WGS) entry which is preliminary data.</text>
</comment>
<dbReference type="RefSeq" id="WP_193916169.1">
    <property type="nucleotide sequence ID" value="NZ_JADEXS020000001.1"/>
</dbReference>
<dbReference type="EMBL" id="JADEXS010000117">
    <property type="protein sequence ID" value="MBE9022935.1"/>
    <property type="molecule type" value="Genomic_DNA"/>
</dbReference>
<dbReference type="Proteomes" id="UP000622533">
    <property type="component" value="Unassembled WGS sequence"/>
</dbReference>
<accession>A0A8J7DD26</accession>
<evidence type="ECO:0000313" key="2">
    <source>
        <dbReference type="EMBL" id="MBE9022935.1"/>
    </source>
</evidence>
<gene>
    <name evidence="2" type="ORF">IQ276_10995</name>
</gene>
<dbReference type="PROSITE" id="PS51549">
    <property type="entry name" value="DM13"/>
    <property type="match status" value="1"/>
</dbReference>
<keyword evidence="3" id="KW-1185">Reference proteome</keyword>
<name>A0A8J7DD26_DESMC</name>
<sequence>MKIRYLLIISLSSLVIVSCVQKVSNKQSNESPAAVSASVPVSSTQTKPLAQSAQSQNSIIIKSGTFVSGEHTTQGTVRITKKDGKSFLELDQSFKTSEQGPDLVVILHRSNNVINSTKPPSYPLKKGDYIIVARLQKYSGAQTYSIPENINLADYKSAAIWCRKFNATFGAANLSL</sequence>
<dbReference type="AlphaFoldDB" id="A0A8J7DD26"/>
<feature type="domain" description="DM13" evidence="1">
    <location>
        <begin position="64"/>
        <end position="175"/>
    </location>
</feature>
<proteinExistence type="predicted"/>
<protein>
    <submittedName>
        <fullName evidence="2">DM13 domain-containing protein</fullName>
    </submittedName>
</protein>
<evidence type="ECO:0000313" key="3">
    <source>
        <dbReference type="Proteomes" id="UP000622533"/>
    </source>
</evidence>